<feature type="domain" description="OmpA-like" evidence="3">
    <location>
        <begin position="171"/>
        <end position="289"/>
    </location>
</feature>
<dbReference type="Proteomes" id="UP000271468">
    <property type="component" value="Unassembled WGS sequence"/>
</dbReference>
<dbReference type="Gene3D" id="3.30.1330.60">
    <property type="entry name" value="OmpA-like domain"/>
    <property type="match status" value="1"/>
</dbReference>
<organism evidence="4 5">
    <name type="scientific">Pseudomonas syringae pv. coriandricola</name>
    <dbReference type="NCBI Taxonomy" id="264453"/>
    <lineage>
        <taxon>Bacteria</taxon>
        <taxon>Pseudomonadati</taxon>
        <taxon>Pseudomonadota</taxon>
        <taxon>Gammaproteobacteria</taxon>
        <taxon>Pseudomonadales</taxon>
        <taxon>Pseudomonadaceae</taxon>
        <taxon>Pseudomonas</taxon>
    </lineage>
</organism>
<dbReference type="Pfam" id="PF00691">
    <property type="entry name" value="OmpA"/>
    <property type="match status" value="1"/>
</dbReference>
<gene>
    <name evidence="4" type="ORF">ALQ65_01056</name>
</gene>
<feature type="compositionally biased region" description="Low complexity" evidence="2">
    <location>
        <begin position="43"/>
        <end position="52"/>
    </location>
</feature>
<keyword evidence="1" id="KW-0472">Membrane</keyword>
<dbReference type="InterPro" id="IPR050330">
    <property type="entry name" value="Bact_OuterMem_StrucFunc"/>
</dbReference>
<dbReference type="AlphaFoldDB" id="A0A0P9M2N1"/>
<dbReference type="PANTHER" id="PTHR30329:SF20">
    <property type="entry name" value="EXPORTED PROTEIN"/>
    <property type="match status" value="1"/>
</dbReference>
<evidence type="ECO:0000259" key="3">
    <source>
        <dbReference type="PROSITE" id="PS51123"/>
    </source>
</evidence>
<evidence type="ECO:0000256" key="1">
    <source>
        <dbReference type="PROSITE-ProRule" id="PRU00473"/>
    </source>
</evidence>
<feature type="compositionally biased region" description="Basic and acidic residues" evidence="2">
    <location>
        <begin position="382"/>
        <end position="391"/>
    </location>
</feature>
<dbReference type="InterPro" id="IPR006665">
    <property type="entry name" value="OmpA-like"/>
</dbReference>
<name>A0A0P9M2N1_9PSED</name>
<dbReference type="CDD" id="cd07185">
    <property type="entry name" value="OmpA_C-like"/>
    <property type="match status" value="1"/>
</dbReference>
<dbReference type="PANTHER" id="PTHR30329">
    <property type="entry name" value="STATOR ELEMENT OF FLAGELLAR MOTOR COMPLEX"/>
    <property type="match status" value="1"/>
</dbReference>
<feature type="region of interest" description="Disordered" evidence="2">
    <location>
        <begin position="320"/>
        <end position="391"/>
    </location>
</feature>
<protein>
    <submittedName>
        <fullName evidence="4">OmpA protein</fullName>
    </submittedName>
</protein>
<evidence type="ECO:0000313" key="4">
    <source>
        <dbReference type="EMBL" id="RMN15333.1"/>
    </source>
</evidence>
<evidence type="ECO:0000313" key="5">
    <source>
        <dbReference type="Proteomes" id="UP000271468"/>
    </source>
</evidence>
<accession>A0A0P9M2N1</accession>
<dbReference type="GO" id="GO:0016020">
    <property type="term" value="C:membrane"/>
    <property type="evidence" value="ECO:0007669"/>
    <property type="project" value="UniProtKB-UniRule"/>
</dbReference>
<feature type="compositionally biased region" description="Low complexity" evidence="2">
    <location>
        <begin position="60"/>
        <end position="79"/>
    </location>
</feature>
<dbReference type="InterPro" id="IPR036737">
    <property type="entry name" value="OmpA-like_sf"/>
</dbReference>
<dbReference type="PROSITE" id="PS51257">
    <property type="entry name" value="PROKAR_LIPOPROTEIN"/>
    <property type="match status" value="1"/>
</dbReference>
<feature type="region of interest" description="Disordered" evidence="2">
    <location>
        <begin position="21"/>
        <end position="114"/>
    </location>
</feature>
<feature type="compositionally biased region" description="Low complexity" evidence="2">
    <location>
        <begin position="341"/>
        <end position="367"/>
    </location>
</feature>
<reference evidence="4 5" key="1">
    <citation type="submission" date="2018-08" db="EMBL/GenBank/DDBJ databases">
        <title>Recombination of ecologically and evolutionarily significant loci maintains genetic cohesion in the Pseudomonas syringae species complex.</title>
        <authorList>
            <person name="Dillon M."/>
            <person name="Thakur S."/>
            <person name="Almeida R.N.D."/>
            <person name="Weir B.S."/>
            <person name="Guttman D.S."/>
        </authorList>
    </citation>
    <scope>NUCLEOTIDE SEQUENCE [LARGE SCALE GENOMIC DNA]</scope>
    <source>
        <strain evidence="4 5">ICMP 12341</strain>
    </source>
</reference>
<sequence>MSSNKSLVLALCIAVTGCAQTPQSDSAATGGHWWQFGSSNESADAGAAAQAPAPGPAPTPVAKAAATPAPAAGPESTAPWYWPFGSNDNAQAKPDAVASKPADKPAAPSLVAKSETDTKWWWPFGANDGKTDEPKALPMPDPKVTQAWLDEYEPRLCAAIKDSPFQLERRDDLLAITAPVDSSFNPDRPAMLLPNTLGPITRLAKAVEGDQKTAVLILGHADTSGPTDANQKVSQERAQSVAAIFRLSGLERNRLSLRGMGAVMPRAANDSLQGRALNRRVEILMTPQDTMRVLMARYALPPVAPVMVATQDVKPVVPAPAAAPAKKAAVAKKDTAKKAPAKASTAKKAAPAKTTAAAKKPAATKTTAKAKAKAKAPAKAPAKKDDSQASN</sequence>
<feature type="compositionally biased region" description="Low complexity" evidence="2">
    <location>
        <begin position="92"/>
        <end position="109"/>
    </location>
</feature>
<dbReference type="EMBL" id="RBOV01000011">
    <property type="protein sequence ID" value="RMN15333.1"/>
    <property type="molecule type" value="Genomic_DNA"/>
</dbReference>
<evidence type="ECO:0000256" key="2">
    <source>
        <dbReference type="SAM" id="MobiDB-lite"/>
    </source>
</evidence>
<comment type="caution">
    <text evidence="4">The sequence shown here is derived from an EMBL/GenBank/DDBJ whole genome shotgun (WGS) entry which is preliminary data.</text>
</comment>
<dbReference type="SUPFAM" id="SSF103088">
    <property type="entry name" value="OmpA-like"/>
    <property type="match status" value="1"/>
</dbReference>
<dbReference type="PROSITE" id="PS51123">
    <property type="entry name" value="OMPA_2"/>
    <property type="match status" value="1"/>
</dbReference>
<proteinExistence type="predicted"/>
<dbReference type="RefSeq" id="WP_054085334.1">
    <property type="nucleotide sequence ID" value="NZ_LJPZ01000198.1"/>
</dbReference>